<dbReference type="GO" id="GO:0015074">
    <property type="term" value="P:DNA integration"/>
    <property type="evidence" value="ECO:0007669"/>
    <property type="project" value="InterPro"/>
</dbReference>
<keyword evidence="1" id="KW-0233">DNA recombination</keyword>
<dbReference type="Proteomes" id="UP000030781">
    <property type="component" value="Unassembled WGS sequence"/>
</dbReference>
<dbReference type="AlphaFoldDB" id="M3UPT9"/>
<name>M3UPT9_ENTH1</name>
<dbReference type="GO" id="GO:0006310">
    <property type="term" value="P:DNA recombination"/>
    <property type="evidence" value="ECO:0007669"/>
    <property type="project" value="UniProtKB-KW"/>
</dbReference>
<dbReference type="InterPro" id="IPR011010">
    <property type="entry name" value="DNA_brk_join_enz"/>
</dbReference>
<dbReference type="GO" id="GO:0003677">
    <property type="term" value="F:DNA binding"/>
    <property type="evidence" value="ECO:0007669"/>
    <property type="project" value="InterPro"/>
</dbReference>
<dbReference type="InterPro" id="IPR013762">
    <property type="entry name" value="Integrase-like_cat_sf"/>
</dbReference>
<proteinExistence type="predicted"/>
<dbReference type="VEuPathDB" id="AmoebaDB:EHI8A_028260"/>
<organism evidence="2 3">
    <name type="scientific">Entamoeba histolytica HM-1:IMSS-B</name>
    <dbReference type="NCBI Taxonomy" id="885319"/>
    <lineage>
        <taxon>Eukaryota</taxon>
        <taxon>Amoebozoa</taxon>
        <taxon>Evosea</taxon>
        <taxon>Archamoebae</taxon>
        <taxon>Mastigamoebida</taxon>
        <taxon>Entamoebidae</taxon>
        <taxon>Entamoeba</taxon>
    </lineage>
</organism>
<reference evidence="2 3" key="1">
    <citation type="submission" date="2013-01" db="EMBL/GenBank/DDBJ databases">
        <authorList>
            <person name="Hannick L."/>
            <person name="Zafar N."/>
            <person name="Lorenzi H."/>
            <person name="Ali I.A."/>
            <person name="Petri W.P."/>
            <person name="Caler E."/>
        </authorList>
    </citation>
    <scope>NUCLEOTIDE SEQUENCE [LARGE SCALE GENOMIC DNA]</scope>
    <source>
        <strain evidence="3">HM3:IMSS-B</strain>
    </source>
</reference>
<sequence length="492" mass="56415">MSYANPRHRGRLIVIDVVKDAFAEVSVLNAPNGSVSVPLEGTDHPVLINKKIEHLVREPERHLYNFPFLFLSNGVPWIEANSYLLYTVGKNFYKKRPTDNVRRRAAKLLDYLLFCEETGIDWLDFSGARPSSRPTYQYFNSLRTRVDLSAAVVNQYTGVIYDFYLYVSKNWHSLDMGRVDKVTTFNFLLNSAYGSKVLRKSKRSQTQATAPTSTVAIGYVRDEGEDLRPLANKELAELLSTIRGYKWSVLERLIIFLSLMTGARKQTVLTLRLNQLKGFEGDPDANGTYSIYAGPGTGVDTKNDTPQRLYVPWQLAQDLLVYSNSPVAKGRREKFREKWKREHPGLRQLSDGDMYVFLSDQGGSYYMAADDPRYDFIKSPPTGQVTDNLKKKLLSLADKGFPRDFTFHWLRATFAFQVYQRLQPLLASGAIRYGEEISFIQSRMHHKSRETTECYLKLFLMHSDKLLAQEAYEEHLLGFGKYSDLSVSEYEP</sequence>
<evidence type="ECO:0000256" key="1">
    <source>
        <dbReference type="ARBA" id="ARBA00023172"/>
    </source>
</evidence>
<evidence type="ECO:0000313" key="3">
    <source>
        <dbReference type="Proteomes" id="UP000030781"/>
    </source>
</evidence>
<evidence type="ECO:0000313" key="2">
    <source>
        <dbReference type="EMBL" id="EMH72632.1"/>
    </source>
</evidence>
<protein>
    <recommendedName>
        <fullName evidence="4">Tyr recombinase domain-containing protein</fullName>
    </recommendedName>
</protein>
<gene>
    <name evidence="2" type="ORF">EHI8A_028260</name>
</gene>
<dbReference type="CDD" id="cd00397">
    <property type="entry name" value="DNA_BRE_C"/>
    <property type="match status" value="1"/>
</dbReference>
<dbReference type="EMBL" id="KB611524">
    <property type="protein sequence ID" value="EMH72632.1"/>
    <property type="molecule type" value="Genomic_DNA"/>
</dbReference>
<dbReference type="Gene3D" id="1.10.443.10">
    <property type="entry name" value="Intergrase catalytic core"/>
    <property type="match status" value="1"/>
</dbReference>
<dbReference type="SUPFAM" id="SSF56349">
    <property type="entry name" value="DNA breaking-rejoining enzymes"/>
    <property type="match status" value="1"/>
</dbReference>
<accession>M3UPT9</accession>
<evidence type="ECO:0008006" key="4">
    <source>
        <dbReference type="Google" id="ProtNLM"/>
    </source>
</evidence>